<dbReference type="STRING" id="1123384.AJ81_09335"/>
<keyword evidence="1" id="KW-0805">Transcription regulation</keyword>
<dbReference type="SUPFAM" id="SSF53697">
    <property type="entry name" value="SIS domain"/>
    <property type="match status" value="1"/>
</dbReference>
<evidence type="ECO:0000256" key="3">
    <source>
        <dbReference type="ARBA" id="ARBA00023163"/>
    </source>
</evidence>
<dbReference type="PROSITE" id="PS51464">
    <property type="entry name" value="SIS"/>
    <property type="match status" value="1"/>
</dbReference>
<dbReference type="RefSeq" id="WP_031502351.1">
    <property type="nucleotide sequence ID" value="NC_022795.1"/>
</dbReference>
<dbReference type="PANTHER" id="PTHR30514:SF1">
    <property type="entry name" value="HTH-TYPE TRANSCRIPTIONAL REGULATOR HEXR-RELATED"/>
    <property type="match status" value="1"/>
</dbReference>
<dbReference type="InterPro" id="IPR036388">
    <property type="entry name" value="WH-like_DNA-bd_sf"/>
</dbReference>
<feature type="domain" description="HTH rpiR-type" evidence="4">
    <location>
        <begin position="1"/>
        <end position="78"/>
    </location>
</feature>
<evidence type="ECO:0000313" key="6">
    <source>
        <dbReference type="EMBL" id="AJC74343.1"/>
    </source>
</evidence>
<dbReference type="Pfam" id="PF01380">
    <property type="entry name" value="SIS"/>
    <property type="match status" value="1"/>
</dbReference>
<protein>
    <submittedName>
        <fullName evidence="6">RpiR family transcriptional regulator</fullName>
    </submittedName>
</protein>
<dbReference type="PATRIC" id="fig|1123384.7.peg.1879"/>
<evidence type="ECO:0000259" key="4">
    <source>
        <dbReference type="PROSITE" id="PS51071"/>
    </source>
</evidence>
<dbReference type="OrthoDB" id="3684496at2"/>
<dbReference type="CDD" id="cd05013">
    <property type="entry name" value="SIS_RpiR"/>
    <property type="match status" value="1"/>
</dbReference>
<dbReference type="EMBL" id="CP007141">
    <property type="protein sequence ID" value="AJC74343.1"/>
    <property type="molecule type" value="Genomic_DNA"/>
</dbReference>
<reference evidence="6 7" key="1">
    <citation type="submission" date="2014-01" db="EMBL/GenBank/DDBJ databases">
        <title>Genome sequencing of Thermotog hypogea.</title>
        <authorList>
            <person name="Zhang X."/>
            <person name="Alvare G."/>
            <person name="Fristensky B."/>
            <person name="Chen L."/>
            <person name="Suen T."/>
            <person name="Chen Q."/>
            <person name="Ma K."/>
        </authorList>
    </citation>
    <scope>NUCLEOTIDE SEQUENCE [LARGE SCALE GENOMIC DNA]</scope>
    <source>
        <strain evidence="6 7">DSM 11164</strain>
    </source>
</reference>
<dbReference type="InterPro" id="IPR000281">
    <property type="entry name" value="HTH_RpiR"/>
</dbReference>
<organism evidence="6 7">
    <name type="scientific">Pseudothermotoga hypogea DSM 11164 = NBRC 106472</name>
    <dbReference type="NCBI Taxonomy" id="1123384"/>
    <lineage>
        <taxon>Bacteria</taxon>
        <taxon>Thermotogati</taxon>
        <taxon>Thermotogota</taxon>
        <taxon>Thermotogae</taxon>
        <taxon>Thermotogales</taxon>
        <taxon>Thermotogaceae</taxon>
        <taxon>Pseudothermotoga</taxon>
    </lineage>
</organism>
<dbReference type="GO" id="GO:0097367">
    <property type="term" value="F:carbohydrate derivative binding"/>
    <property type="evidence" value="ECO:0007669"/>
    <property type="project" value="InterPro"/>
</dbReference>
<evidence type="ECO:0000259" key="5">
    <source>
        <dbReference type="PROSITE" id="PS51464"/>
    </source>
</evidence>
<dbReference type="PaxDb" id="1123384-AJ81_09335"/>
<dbReference type="SUPFAM" id="SSF46689">
    <property type="entry name" value="Homeodomain-like"/>
    <property type="match status" value="1"/>
</dbReference>
<dbReference type="AlphaFoldDB" id="A0A0X1KSZ9"/>
<evidence type="ECO:0000313" key="7">
    <source>
        <dbReference type="Proteomes" id="UP000077469"/>
    </source>
</evidence>
<dbReference type="Gene3D" id="3.40.50.10490">
    <property type="entry name" value="Glucose-6-phosphate isomerase like protein, domain 1"/>
    <property type="match status" value="1"/>
</dbReference>
<dbReference type="InterPro" id="IPR047640">
    <property type="entry name" value="RpiR-like"/>
</dbReference>
<keyword evidence="2" id="KW-0238">DNA-binding</keyword>
<dbReference type="InterPro" id="IPR046348">
    <property type="entry name" value="SIS_dom_sf"/>
</dbReference>
<dbReference type="Gene3D" id="1.10.10.10">
    <property type="entry name" value="Winged helix-like DNA-binding domain superfamily/Winged helix DNA-binding domain"/>
    <property type="match status" value="1"/>
</dbReference>
<evidence type="ECO:0000256" key="1">
    <source>
        <dbReference type="ARBA" id="ARBA00023015"/>
    </source>
</evidence>
<dbReference type="GO" id="GO:1901135">
    <property type="term" value="P:carbohydrate derivative metabolic process"/>
    <property type="evidence" value="ECO:0007669"/>
    <property type="project" value="InterPro"/>
</dbReference>
<dbReference type="InterPro" id="IPR035472">
    <property type="entry name" value="RpiR-like_SIS"/>
</dbReference>
<dbReference type="PANTHER" id="PTHR30514">
    <property type="entry name" value="GLUCOKINASE"/>
    <property type="match status" value="1"/>
</dbReference>
<dbReference type="GO" id="GO:0003677">
    <property type="term" value="F:DNA binding"/>
    <property type="evidence" value="ECO:0007669"/>
    <property type="project" value="UniProtKB-KW"/>
</dbReference>
<keyword evidence="7" id="KW-1185">Reference proteome</keyword>
<feature type="domain" description="SIS" evidence="5">
    <location>
        <begin position="123"/>
        <end position="263"/>
    </location>
</feature>
<gene>
    <name evidence="6" type="ORF">AJ81_09335</name>
</gene>
<dbReference type="Pfam" id="PF01418">
    <property type="entry name" value="HTH_6"/>
    <property type="match status" value="1"/>
</dbReference>
<dbReference type="KEGG" id="phy:AJ81_09335"/>
<sequence>MNVLQAIRENYRTLTKAERQIADTILQNPRAVLECSISELSQISGVKSEASVVKFYRKIGLTSFQQFKVLLAQELSKAPLEIVYEDITEGDDTITITQKIFKATVRAILDTLDTIDATSLEKATELFLKAKRVFFFGFAASAAVAFDAFHKFSRLGKHCLFSNDEHIMVTLLANAAKDDLVVAISHTGETKSIVALSKKAIEMGIPVVAITGNGKSSLAKLATVVLVTNTKETKIRTDAMTSRIVQLVILDTIYTLLAVKDPSSIENLKKSRLAISELKY</sequence>
<accession>A0A0X1KSZ9</accession>
<dbReference type="GO" id="GO:0003700">
    <property type="term" value="F:DNA-binding transcription factor activity"/>
    <property type="evidence" value="ECO:0007669"/>
    <property type="project" value="InterPro"/>
</dbReference>
<keyword evidence="3" id="KW-0804">Transcription</keyword>
<dbReference type="Proteomes" id="UP000077469">
    <property type="component" value="Chromosome"/>
</dbReference>
<dbReference type="InterPro" id="IPR009057">
    <property type="entry name" value="Homeodomain-like_sf"/>
</dbReference>
<dbReference type="InterPro" id="IPR001347">
    <property type="entry name" value="SIS_dom"/>
</dbReference>
<proteinExistence type="predicted"/>
<name>A0A0X1KSZ9_9THEM</name>
<dbReference type="PROSITE" id="PS51071">
    <property type="entry name" value="HTH_RPIR"/>
    <property type="match status" value="1"/>
</dbReference>
<evidence type="ECO:0000256" key="2">
    <source>
        <dbReference type="ARBA" id="ARBA00023125"/>
    </source>
</evidence>